<dbReference type="PROSITE" id="PS50918">
    <property type="entry name" value="WWE"/>
    <property type="match status" value="1"/>
</dbReference>
<keyword evidence="2" id="KW-0539">Nucleus</keyword>
<evidence type="ECO:0000256" key="3">
    <source>
        <dbReference type="ARBA" id="ARBA00024347"/>
    </source>
</evidence>
<dbReference type="InterPro" id="IPR056226">
    <property type="entry name" value="WH_PARP12"/>
</dbReference>
<organism evidence="7 8">
    <name type="scientific">Cyprinus carpio</name>
    <name type="common">Common carp</name>
    <dbReference type="NCBI Taxonomy" id="7962"/>
    <lineage>
        <taxon>Eukaryota</taxon>
        <taxon>Metazoa</taxon>
        <taxon>Chordata</taxon>
        <taxon>Craniata</taxon>
        <taxon>Vertebrata</taxon>
        <taxon>Euteleostomi</taxon>
        <taxon>Actinopterygii</taxon>
        <taxon>Neopterygii</taxon>
        <taxon>Teleostei</taxon>
        <taxon>Ostariophysi</taxon>
        <taxon>Cypriniformes</taxon>
        <taxon>Cyprinidae</taxon>
        <taxon>Cyprininae</taxon>
        <taxon>Cyprinus</taxon>
    </lineage>
</organism>
<dbReference type="SUPFAM" id="SSF117839">
    <property type="entry name" value="WWE domain"/>
    <property type="match status" value="1"/>
</dbReference>
<comment type="similarity">
    <text evidence="3">Belongs to the ARTD/PARP family.</text>
</comment>
<accession>A0A8C1XYZ1</accession>
<evidence type="ECO:0000256" key="2">
    <source>
        <dbReference type="ARBA" id="ARBA00023242"/>
    </source>
</evidence>
<protein>
    <submittedName>
        <fullName evidence="7">Poly (ADP-ribose) polymerase family, member 12b</fullName>
    </submittedName>
</protein>
<proteinExistence type="inferred from homology"/>
<name>A0A8C1XYZ1_CYPCA</name>
<feature type="domain" description="C3H1-type" evidence="5">
    <location>
        <begin position="86"/>
        <end position="113"/>
    </location>
</feature>
<keyword evidence="4" id="KW-0862">Zinc</keyword>
<reference evidence="7" key="1">
    <citation type="submission" date="2025-08" db="UniProtKB">
        <authorList>
            <consortium name="Ensembl"/>
        </authorList>
    </citation>
    <scope>IDENTIFICATION</scope>
</reference>
<feature type="zinc finger region" description="C3H1-type" evidence="4">
    <location>
        <begin position="86"/>
        <end position="113"/>
    </location>
</feature>
<dbReference type="PROSITE" id="PS50103">
    <property type="entry name" value="ZF_C3H1"/>
    <property type="match status" value="1"/>
</dbReference>
<dbReference type="Ensembl" id="ENSCCRT00015091999.1">
    <property type="protein sequence ID" value="ENSCCRP00015089127.1"/>
    <property type="gene ID" value="ENSCCRG00015035960.1"/>
</dbReference>
<evidence type="ECO:0000256" key="1">
    <source>
        <dbReference type="ARBA" id="ARBA00004123"/>
    </source>
</evidence>
<dbReference type="GO" id="GO:1990404">
    <property type="term" value="F:NAD+-protein mono-ADP-ribosyltransferase activity"/>
    <property type="evidence" value="ECO:0007669"/>
    <property type="project" value="TreeGrafter"/>
</dbReference>
<dbReference type="Gene3D" id="3.30.720.50">
    <property type="match status" value="1"/>
</dbReference>
<feature type="domain" description="WWE" evidence="6">
    <location>
        <begin position="138"/>
        <end position="222"/>
    </location>
</feature>
<keyword evidence="4" id="KW-0863">Zinc-finger</keyword>
<keyword evidence="4" id="KW-0479">Metal-binding</keyword>
<evidence type="ECO:0000313" key="8">
    <source>
        <dbReference type="Proteomes" id="UP000694700"/>
    </source>
</evidence>
<comment type="subcellular location">
    <subcellularLocation>
        <location evidence="1">Nucleus</location>
    </subcellularLocation>
</comment>
<evidence type="ECO:0000313" key="7">
    <source>
        <dbReference type="Ensembl" id="ENSCCRP00015089127.1"/>
    </source>
</evidence>
<dbReference type="InterPro" id="IPR037197">
    <property type="entry name" value="WWE_dom_sf"/>
</dbReference>
<dbReference type="GO" id="GO:0008270">
    <property type="term" value="F:zinc ion binding"/>
    <property type="evidence" value="ECO:0007669"/>
    <property type="project" value="UniProtKB-KW"/>
</dbReference>
<dbReference type="PANTHER" id="PTHR45740">
    <property type="entry name" value="POLY [ADP-RIBOSE] POLYMERASE"/>
    <property type="match status" value="1"/>
</dbReference>
<dbReference type="InterPro" id="IPR004170">
    <property type="entry name" value="WWE_dom"/>
</dbReference>
<dbReference type="GO" id="GO:0003950">
    <property type="term" value="F:NAD+ poly-ADP-ribosyltransferase activity"/>
    <property type="evidence" value="ECO:0007669"/>
    <property type="project" value="TreeGrafter"/>
</dbReference>
<dbReference type="AlphaFoldDB" id="A0A8C1XYZ1"/>
<dbReference type="InterPro" id="IPR000571">
    <property type="entry name" value="Znf_CCCH"/>
</dbReference>
<evidence type="ECO:0000259" key="5">
    <source>
        <dbReference type="PROSITE" id="PS50103"/>
    </source>
</evidence>
<dbReference type="Pfam" id="PF24356">
    <property type="entry name" value="WHD_PARP12"/>
    <property type="match status" value="1"/>
</dbReference>
<dbReference type="Proteomes" id="UP000694700">
    <property type="component" value="Unplaced"/>
</dbReference>
<evidence type="ECO:0000256" key="4">
    <source>
        <dbReference type="PROSITE-ProRule" id="PRU00723"/>
    </source>
</evidence>
<dbReference type="GO" id="GO:0005634">
    <property type="term" value="C:nucleus"/>
    <property type="evidence" value="ECO:0007669"/>
    <property type="project" value="UniProtKB-SubCell"/>
</dbReference>
<dbReference type="Pfam" id="PF23466">
    <property type="entry name" value="WWE_4"/>
    <property type="match status" value="1"/>
</dbReference>
<dbReference type="PANTHER" id="PTHR45740:SF13">
    <property type="entry name" value="POLY (ADP-RIBOSE) POLYMERASE FAMILY, MEMBER 12B"/>
    <property type="match status" value="1"/>
</dbReference>
<dbReference type="InterPro" id="IPR051712">
    <property type="entry name" value="ARTD-AVP"/>
</dbReference>
<dbReference type="Pfam" id="PF02825">
    <property type="entry name" value="WWE"/>
    <property type="match status" value="1"/>
</dbReference>
<sequence>MSGYSRIIHYATSILCGNKGPMEISQLLSKNPKSLNAYVFVFVRKECKFSHNIQTQHNYPLQWECTLHDLNEDDLFLLQNDPNLLPEKNEICLHFTRRKCKFQDQCILVHFNLTYKWEVNDGKGWRDLRNMEEIETSLGFSPGSRPVDFWIWYYKGDHENWIEYRQPGDKQRVMSDVDLEKAFQEDSNAEVTVFKENRHYYVSFQDMYHRNPKHNTKRRVRWRPRFMSINEVEAKAAQ</sequence>
<evidence type="ECO:0000259" key="6">
    <source>
        <dbReference type="PROSITE" id="PS50918"/>
    </source>
</evidence>